<gene>
    <name evidence="1" type="ORF">FBU59_005467</name>
</gene>
<keyword evidence="2" id="KW-1185">Reference proteome</keyword>
<sequence>MSVHYSARNRVLANYDIVKNIISQANFIRIQRTPDMGHYERFIDLALVCRYWYYIVKHELCKSLVVEPKKSKSGKLVWRSNLPAILAAGMQHKVIHLCLSGPLVSERLTVIEALRGLGIHSYVFPNLGSILMMNCSGYEAHPRLSEICRTVAGWLVRIFPYVKMVTTMADKLPLVPSGIYLYLTMLLAKSIPDVTLNGSVLG</sequence>
<feature type="non-terminal residue" evidence="1">
    <location>
        <position position="202"/>
    </location>
</feature>
<comment type="caution">
    <text evidence="1">The sequence shown here is derived from an EMBL/GenBank/DDBJ whole genome shotgun (WGS) entry which is preliminary data.</text>
</comment>
<name>A0ACC1J2P8_9FUNG</name>
<organism evidence="1 2">
    <name type="scientific">Linderina macrospora</name>
    <dbReference type="NCBI Taxonomy" id="4868"/>
    <lineage>
        <taxon>Eukaryota</taxon>
        <taxon>Fungi</taxon>
        <taxon>Fungi incertae sedis</taxon>
        <taxon>Zoopagomycota</taxon>
        <taxon>Kickxellomycotina</taxon>
        <taxon>Kickxellomycetes</taxon>
        <taxon>Kickxellales</taxon>
        <taxon>Kickxellaceae</taxon>
        <taxon>Linderina</taxon>
    </lineage>
</organism>
<proteinExistence type="predicted"/>
<dbReference type="Proteomes" id="UP001150603">
    <property type="component" value="Unassembled WGS sequence"/>
</dbReference>
<reference evidence="1" key="1">
    <citation type="submission" date="2022-07" db="EMBL/GenBank/DDBJ databases">
        <title>Phylogenomic reconstructions and comparative analyses of Kickxellomycotina fungi.</title>
        <authorList>
            <person name="Reynolds N.K."/>
            <person name="Stajich J.E."/>
            <person name="Barry K."/>
            <person name="Grigoriev I.V."/>
            <person name="Crous P."/>
            <person name="Smith M.E."/>
        </authorList>
    </citation>
    <scope>NUCLEOTIDE SEQUENCE</scope>
    <source>
        <strain evidence="1">NRRL 5244</strain>
    </source>
</reference>
<evidence type="ECO:0000313" key="1">
    <source>
        <dbReference type="EMBL" id="KAJ1935191.1"/>
    </source>
</evidence>
<evidence type="ECO:0000313" key="2">
    <source>
        <dbReference type="Proteomes" id="UP001150603"/>
    </source>
</evidence>
<dbReference type="EMBL" id="JANBPW010004344">
    <property type="protein sequence ID" value="KAJ1935191.1"/>
    <property type="molecule type" value="Genomic_DNA"/>
</dbReference>
<protein>
    <submittedName>
        <fullName evidence="1">Uncharacterized protein</fullName>
    </submittedName>
</protein>
<accession>A0ACC1J2P8</accession>